<proteinExistence type="predicted"/>
<keyword evidence="2" id="KW-1185">Reference proteome</keyword>
<gene>
    <name evidence="1" type="ORF">NEQG_02653</name>
</gene>
<evidence type="ECO:0000313" key="2">
    <source>
        <dbReference type="Proteomes" id="UP000002872"/>
    </source>
</evidence>
<dbReference type="VEuPathDB" id="MicrosporidiaDB:NEQG_02653"/>
<accession>I3ED65</accession>
<dbReference type="Proteomes" id="UP000002872">
    <property type="component" value="Unassembled WGS sequence"/>
</dbReference>
<dbReference type="InParanoid" id="I3ED65"/>
<evidence type="ECO:0000313" key="1">
    <source>
        <dbReference type="EMBL" id="EIJ87162.1"/>
    </source>
</evidence>
<name>I3ED65_NEMP3</name>
<dbReference type="AlphaFoldDB" id="I3ED65"/>
<organism evidence="1 2">
    <name type="scientific">Nematocida parisii (strain ERTm3)</name>
    <name type="common">Nematode killer fungus</name>
    <dbReference type="NCBI Taxonomy" id="935791"/>
    <lineage>
        <taxon>Eukaryota</taxon>
        <taxon>Fungi</taxon>
        <taxon>Fungi incertae sedis</taxon>
        <taxon>Microsporidia</taxon>
        <taxon>Nematocida</taxon>
    </lineage>
</organism>
<protein>
    <submittedName>
        <fullName evidence="1">Uncharacterized protein</fullName>
    </submittedName>
</protein>
<feature type="non-terminal residue" evidence="1">
    <location>
        <position position="78"/>
    </location>
</feature>
<sequence length="78" mass="9025">MYYASQIFGVYFVLFQATSTFSADCLIKTIISCVQISRVLKRFFKNCISAYANCIFYTNSLLYICRVIVPSLKYCAMR</sequence>
<dbReference type="HOGENOM" id="CLU_2638632_0_0_1"/>
<dbReference type="EMBL" id="GL870886">
    <property type="protein sequence ID" value="EIJ87162.1"/>
    <property type="molecule type" value="Genomic_DNA"/>
</dbReference>
<reference evidence="1" key="1">
    <citation type="submission" date="2011-01" db="EMBL/GenBank/DDBJ databases">
        <title>The Genome Sequence of Nematocida parisii strain ERTm3.</title>
        <authorList>
            <consortium name="The Broad Institute Genome Sequencing Platform"/>
            <consortium name="The Broad Institute Genome Sequencing Center for Infectious Disease"/>
            <person name="Cuomo C."/>
            <person name="Troemel E."/>
            <person name="Young S.K."/>
            <person name="Zeng Q."/>
            <person name="Gargeya S."/>
            <person name="Fitzgerald M."/>
            <person name="Haas B."/>
            <person name="Abouelleil A."/>
            <person name="Alvarado L."/>
            <person name="Arachchi H.M."/>
            <person name="Berlin A."/>
            <person name="Chapman S.B."/>
            <person name="Gearin G."/>
            <person name="Goldberg J."/>
            <person name="Griggs A."/>
            <person name="Gujja S."/>
            <person name="Hansen M."/>
            <person name="Heiman D."/>
            <person name="Howarth C."/>
            <person name="Larimer J."/>
            <person name="Lui A."/>
            <person name="MacDonald P.J.P."/>
            <person name="McCowen C."/>
            <person name="Montmayeur A."/>
            <person name="Murphy C."/>
            <person name="Neiman D."/>
            <person name="Pearson M."/>
            <person name="Priest M."/>
            <person name="Roberts A."/>
            <person name="Saif S."/>
            <person name="Shea T."/>
            <person name="Sisk P."/>
            <person name="Stolte C."/>
            <person name="Sykes S."/>
            <person name="Wortman J."/>
            <person name="Nusbaum C."/>
            <person name="Birren B."/>
        </authorList>
    </citation>
    <scope>NUCLEOTIDE SEQUENCE</scope>
    <source>
        <strain evidence="1">ERTm3</strain>
    </source>
</reference>